<name>A0A0C9XGP8_9AGAR</name>
<dbReference type="EMBL" id="KN838761">
    <property type="protein sequence ID" value="KIJ95302.1"/>
    <property type="molecule type" value="Genomic_DNA"/>
</dbReference>
<accession>A0A0C9XGP8</accession>
<feature type="domain" description="Trichome birefringence-like C-terminal" evidence="3">
    <location>
        <begin position="311"/>
        <end position="417"/>
    </location>
</feature>
<protein>
    <recommendedName>
        <fullName evidence="3">Trichome birefringence-like C-terminal domain-containing protein</fullName>
    </recommendedName>
</protein>
<feature type="region of interest" description="Disordered" evidence="2">
    <location>
        <begin position="66"/>
        <end position="90"/>
    </location>
</feature>
<dbReference type="InterPro" id="IPR026057">
    <property type="entry name" value="TBL_C"/>
</dbReference>
<dbReference type="InterPro" id="IPR029962">
    <property type="entry name" value="TBL"/>
</dbReference>
<proteinExistence type="inferred from homology"/>
<reference evidence="5" key="2">
    <citation type="submission" date="2015-01" db="EMBL/GenBank/DDBJ databases">
        <title>Evolutionary Origins and Diversification of the Mycorrhizal Mutualists.</title>
        <authorList>
            <consortium name="DOE Joint Genome Institute"/>
            <consortium name="Mycorrhizal Genomics Consortium"/>
            <person name="Kohler A."/>
            <person name="Kuo A."/>
            <person name="Nagy L.G."/>
            <person name="Floudas D."/>
            <person name="Copeland A."/>
            <person name="Barry K.W."/>
            <person name="Cichocki N."/>
            <person name="Veneault-Fourrey C."/>
            <person name="LaButti K."/>
            <person name="Lindquist E.A."/>
            <person name="Lipzen A."/>
            <person name="Lundell T."/>
            <person name="Morin E."/>
            <person name="Murat C."/>
            <person name="Riley R."/>
            <person name="Ohm R."/>
            <person name="Sun H."/>
            <person name="Tunlid A."/>
            <person name="Henrissat B."/>
            <person name="Grigoriev I.V."/>
            <person name="Hibbett D.S."/>
            <person name="Martin F."/>
        </authorList>
    </citation>
    <scope>NUCLEOTIDE SEQUENCE [LARGE SCALE GENOMIC DNA]</scope>
    <source>
        <strain evidence="5">LaAM-08-1</strain>
    </source>
</reference>
<dbReference type="Proteomes" id="UP000054477">
    <property type="component" value="Unassembled WGS sequence"/>
</dbReference>
<dbReference type="HOGENOM" id="CLU_631716_0_0_1"/>
<keyword evidence="5" id="KW-1185">Reference proteome</keyword>
<dbReference type="Pfam" id="PF13839">
    <property type="entry name" value="PC-Esterase"/>
    <property type="match status" value="1"/>
</dbReference>
<evidence type="ECO:0000259" key="3">
    <source>
        <dbReference type="Pfam" id="PF13839"/>
    </source>
</evidence>
<reference evidence="4 5" key="1">
    <citation type="submission" date="2014-04" db="EMBL/GenBank/DDBJ databases">
        <authorList>
            <consortium name="DOE Joint Genome Institute"/>
            <person name="Kuo A."/>
            <person name="Kohler A."/>
            <person name="Nagy L.G."/>
            <person name="Floudas D."/>
            <person name="Copeland A."/>
            <person name="Barry K.W."/>
            <person name="Cichocki N."/>
            <person name="Veneault-Fourrey C."/>
            <person name="LaButti K."/>
            <person name="Lindquist E.A."/>
            <person name="Lipzen A."/>
            <person name="Lundell T."/>
            <person name="Morin E."/>
            <person name="Murat C."/>
            <person name="Sun H."/>
            <person name="Tunlid A."/>
            <person name="Henrissat B."/>
            <person name="Grigoriev I.V."/>
            <person name="Hibbett D.S."/>
            <person name="Martin F."/>
            <person name="Nordberg H.P."/>
            <person name="Cantor M.N."/>
            <person name="Hua S.X."/>
        </authorList>
    </citation>
    <scope>NUCLEOTIDE SEQUENCE [LARGE SCALE GENOMIC DNA]</scope>
    <source>
        <strain evidence="4 5">LaAM-08-1</strain>
    </source>
</reference>
<evidence type="ECO:0000256" key="2">
    <source>
        <dbReference type="SAM" id="MobiDB-lite"/>
    </source>
</evidence>
<dbReference type="PANTHER" id="PTHR32285:SF48">
    <property type="entry name" value="PROTEIN TRICHOME BIREFRINGENCE-LIKE 19"/>
    <property type="match status" value="1"/>
</dbReference>
<dbReference type="PANTHER" id="PTHR32285">
    <property type="entry name" value="PROTEIN TRICHOME BIREFRINGENCE-LIKE 9-RELATED"/>
    <property type="match status" value="1"/>
</dbReference>
<evidence type="ECO:0000313" key="4">
    <source>
        <dbReference type="EMBL" id="KIJ95302.1"/>
    </source>
</evidence>
<evidence type="ECO:0000256" key="1">
    <source>
        <dbReference type="ARBA" id="ARBA00007727"/>
    </source>
</evidence>
<comment type="similarity">
    <text evidence="1">Belongs to the PC-esterase family. TBL subfamily.</text>
</comment>
<sequence length="424" mass="48411">MWSSPRIRRIPLVIAFLIVLPILFLLYQESHSLRVSPFYNIRPVPKYRDGTRGSWVPAPERAEEADRWNQPGWCRPYSSPADGGPDEKDEENNIRRARLVASWEWVLEEGKPMRAWDAEAFIERALKSRGGVVVIGDSVAVQMLYGLETLLGTHHGEWPRTIAQDVKVDDKGMYLLSSTLTLEPANPLFEKLLAKPSLASVPRSRFYRPFLTSYRSDVLMDEVALNITMTKAGMTETLNPTHHISKGDWRQGLWNTSQQEGWPGELDTIVVLNSGPHWTTWPLYPATDEHVIRGYTATMSSVQEFFAVPPPMPIMAFFRATSAAHHNCNVHSSPVPANSTTASDPAPPGDKFGWHLFAIFNRIAQEFFSTPKMRYLDIWPMTAQRPDGHSGWHDDQHDCLHWCHPSVPEWWSRILWHTIVEEEL</sequence>
<dbReference type="GO" id="GO:0016413">
    <property type="term" value="F:O-acetyltransferase activity"/>
    <property type="evidence" value="ECO:0007669"/>
    <property type="project" value="InterPro"/>
</dbReference>
<evidence type="ECO:0000313" key="5">
    <source>
        <dbReference type="Proteomes" id="UP000054477"/>
    </source>
</evidence>
<dbReference type="AlphaFoldDB" id="A0A0C9XGP8"/>
<dbReference type="OrthoDB" id="630188at2759"/>
<organism evidence="4 5">
    <name type="scientific">Laccaria amethystina LaAM-08-1</name>
    <dbReference type="NCBI Taxonomy" id="1095629"/>
    <lineage>
        <taxon>Eukaryota</taxon>
        <taxon>Fungi</taxon>
        <taxon>Dikarya</taxon>
        <taxon>Basidiomycota</taxon>
        <taxon>Agaricomycotina</taxon>
        <taxon>Agaricomycetes</taxon>
        <taxon>Agaricomycetidae</taxon>
        <taxon>Agaricales</taxon>
        <taxon>Agaricineae</taxon>
        <taxon>Hydnangiaceae</taxon>
        <taxon>Laccaria</taxon>
    </lineage>
</organism>
<gene>
    <name evidence="4" type="ORF">K443DRAFT_683138</name>
</gene>